<comment type="caution">
    <text evidence="1">The sequence shown here is derived from an EMBL/GenBank/DDBJ whole genome shotgun (WGS) entry which is preliminary data.</text>
</comment>
<dbReference type="Proteomes" id="UP001642409">
    <property type="component" value="Unassembled WGS sequence"/>
</dbReference>
<reference evidence="2 3" key="2">
    <citation type="submission" date="2024-07" db="EMBL/GenBank/DDBJ databases">
        <authorList>
            <person name="Akdeniz Z."/>
        </authorList>
    </citation>
    <scope>NUCLEOTIDE SEQUENCE [LARGE SCALE GENOMIC DNA]</scope>
</reference>
<protein>
    <submittedName>
        <fullName evidence="2">Hypothetical_protein</fullName>
    </submittedName>
</protein>
<sequence length="243" mass="28613">MKHFKDAVIPAAFEYISVCRYFAYCDITIIKQNWYEKDTVFEYCQFQYGILSHKIFYNLDELNCDNDLLSDYYSTEGTMCVLCWCQLPMYSISFSTTVVLQSKRPESNVPERWLNITVSSFNDMVDAQICVNDNCVEIYLREDSDKIQIVLIKRHNSTYHVTIFPARLSWCVCFGQIGTTQVFCDKNIIAIINKHNHSLRVSDSSVCVSLQQPILYTVSFFRRYFMMLSFRIIRNIYLYSINL</sequence>
<evidence type="ECO:0000313" key="1">
    <source>
        <dbReference type="EMBL" id="CAI9958493.1"/>
    </source>
</evidence>
<evidence type="ECO:0000313" key="3">
    <source>
        <dbReference type="Proteomes" id="UP001642409"/>
    </source>
</evidence>
<dbReference type="AlphaFoldDB" id="A0AA86QHP2"/>
<gene>
    <name evidence="2" type="ORF">HINF_LOCUS22022</name>
    <name evidence="1" type="ORF">HINF_LOCUS46138</name>
</gene>
<proteinExistence type="predicted"/>
<dbReference type="EMBL" id="CAXDID020000061">
    <property type="protein sequence ID" value="CAL6010309.1"/>
    <property type="molecule type" value="Genomic_DNA"/>
</dbReference>
<evidence type="ECO:0000313" key="2">
    <source>
        <dbReference type="EMBL" id="CAL6010309.1"/>
    </source>
</evidence>
<dbReference type="EMBL" id="CATOUU010000906">
    <property type="protein sequence ID" value="CAI9958493.1"/>
    <property type="molecule type" value="Genomic_DNA"/>
</dbReference>
<name>A0AA86QHP2_9EUKA</name>
<accession>A0AA86QHP2</accession>
<organism evidence="1">
    <name type="scientific">Hexamita inflata</name>
    <dbReference type="NCBI Taxonomy" id="28002"/>
    <lineage>
        <taxon>Eukaryota</taxon>
        <taxon>Metamonada</taxon>
        <taxon>Diplomonadida</taxon>
        <taxon>Hexamitidae</taxon>
        <taxon>Hexamitinae</taxon>
        <taxon>Hexamita</taxon>
    </lineage>
</organism>
<keyword evidence="3" id="KW-1185">Reference proteome</keyword>
<reference evidence="1" key="1">
    <citation type="submission" date="2023-06" db="EMBL/GenBank/DDBJ databases">
        <authorList>
            <person name="Kurt Z."/>
        </authorList>
    </citation>
    <scope>NUCLEOTIDE SEQUENCE</scope>
</reference>